<dbReference type="Pfam" id="PF01052">
    <property type="entry name" value="FliMN_C"/>
    <property type="match status" value="1"/>
</dbReference>
<dbReference type="Gene3D" id="2.30.330.10">
    <property type="entry name" value="SpoA-like"/>
    <property type="match status" value="1"/>
</dbReference>
<dbReference type="RefSeq" id="WP_132029433.1">
    <property type="nucleotide sequence ID" value="NZ_SMAI01000001.1"/>
</dbReference>
<keyword evidence="11" id="KW-1185">Reference proteome</keyword>
<name>A0A4V2UYL8_9HYPH</name>
<dbReference type="GO" id="GO:0003774">
    <property type="term" value="F:cytoskeletal motor activity"/>
    <property type="evidence" value="ECO:0007669"/>
    <property type="project" value="UniProtKB-UniRule"/>
</dbReference>
<dbReference type="OrthoDB" id="9790303at2"/>
<evidence type="ECO:0000259" key="9">
    <source>
        <dbReference type="Pfam" id="PF01052"/>
    </source>
</evidence>
<comment type="caution">
    <text evidence="10">The sequence shown here is derived from an EMBL/GenBank/DDBJ whole genome shotgun (WGS) entry which is preliminary data.</text>
</comment>
<dbReference type="GO" id="GO:0009425">
    <property type="term" value="C:bacterial-type flagellum basal body"/>
    <property type="evidence" value="ECO:0007669"/>
    <property type="project" value="UniProtKB-SubCell"/>
</dbReference>
<keyword evidence="5 7" id="KW-0283">Flagellar rotation</keyword>
<dbReference type="InterPro" id="IPR051469">
    <property type="entry name" value="FliN/MopA/SpaO"/>
</dbReference>
<dbReference type="Proteomes" id="UP000294664">
    <property type="component" value="Unassembled WGS sequence"/>
</dbReference>
<dbReference type="SUPFAM" id="SSF101801">
    <property type="entry name" value="Surface presentation of antigens (SPOA)"/>
    <property type="match status" value="1"/>
</dbReference>
<reference evidence="10 11" key="1">
    <citation type="submission" date="2019-03" db="EMBL/GenBank/DDBJ databases">
        <title>Genomic Encyclopedia of Type Strains, Phase IV (KMG-IV): sequencing the most valuable type-strain genomes for metagenomic binning, comparative biology and taxonomic classification.</title>
        <authorList>
            <person name="Goeker M."/>
        </authorList>
    </citation>
    <scope>NUCLEOTIDE SEQUENCE [LARGE SCALE GENOMIC DNA]</scope>
    <source>
        <strain evidence="10 11">DSM 9035</strain>
    </source>
</reference>
<dbReference type="GO" id="GO:0005886">
    <property type="term" value="C:plasma membrane"/>
    <property type="evidence" value="ECO:0007669"/>
    <property type="project" value="UniProtKB-SubCell"/>
</dbReference>
<dbReference type="AlphaFoldDB" id="A0A4V2UYL8"/>
<dbReference type="NCBIfam" id="TIGR02480">
    <property type="entry name" value="fliN"/>
    <property type="match status" value="1"/>
</dbReference>
<dbReference type="InterPro" id="IPR001543">
    <property type="entry name" value="FliN-like_C"/>
</dbReference>
<accession>A0A4V2UYL8</accession>
<comment type="subcellular location">
    <subcellularLocation>
        <location evidence="7">Cell membrane</location>
        <topology evidence="7">Peripheral membrane protein</topology>
        <orientation evidence="7">Cytoplasmic side</orientation>
    </subcellularLocation>
    <subcellularLocation>
        <location evidence="7">Bacterial flagellum basal body</location>
    </subcellularLocation>
</comment>
<sequence>MPPSLASDDLEPFDTTPPAKSRAEVPETFGAGRGLDSLLRVPVTMQVVLGSASMPVAQLMKLGRGAVVPLDHRVGEPVDIVVNGRIIARGEVVVVEDDTSRFGVSLTEIVGPGGGEVAG</sequence>
<keyword evidence="3 7" id="KW-1003">Cell membrane</keyword>
<feature type="domain" description="Flagellar motor switch protein FliN-like C-terminal" evidence="9">
    <location>
        <begin position="37"/>
        <end position="110"/>
    </location>
</feature>
<evidence type="ECO:0000256" key="3">
    <source>
        <dbReference type="ARBA" id="ARBA00022475"/>
    </source>
</evidence>
<dbReference type="InterPro" id="IPR036429">
    <property type="entry name" value="SpoA-like_sf"/>
</dbReference>
<keyword evidence="6 7" id="KW-0472">Membrane</keyword>
<comment type="function">
    <text evidence="7">FliN is one of three proteins (FliG, FliN, FliM) that form the rotor-mounted switch complex (C ring), located at the base of the basal body. This complex interacts with the CheY and CheZ chemotaxis proteins, in addition to contacting components of the motor that determine the direction of flagellar rotation.</text>
</comment>
<keyword evidence="4 7" id="KW-0145">Chemotaxis</keyword>
<comment type="similarity">
    <text evidence="1 7">Belongs to the FliN/MopA/SpaO family.</text>
</comment>
<dbReference type="PANTHER" id="PTHR43484">
    <property type="match status" value="1"/>
</dbReference>
<evidence type="ECO:0000256" key="5">
    <source>
        <dbReference type="ARBA" id="ARBA00022779"/>
    </source>
</evidence>
<dbReference type="GO" id="GO:0006935">
    <property type="term" value="P:chemotaxis"/>
    <property type="evidence" value="ECO:0007669"/>
    <property type="project" value="UniProtKB-KW"/>
</dbReference>
<feature type="region of interest" description="Disordered" evidence="8">
    <location>
        <begin position="1"/>
        <end position="26"/>
    </location>
</feature>
<evidence type="ECO:0000313" key="10">
    <source>
        <dbReference type="EMBL" id="TCT07938.1"/>
    </source>
</evidence>
<dbReference type="PANTHER" id="PTHR43484:SF1">
    <property type="entry name" value="FLAGELLAR MOTOR SWITCH PROTEIN FLIN"/>
    <property type="match status" value="1"/>
</dbReference>
<keyword evidence="10" id="KW-0966">Cell projection</keyword>
<dbReference type="InterPro" id="IPR001172">
    <property type="entry name" value="FliN_T3SS_HrcQb"/>
</dbReference>
<evidence type="ECO:0000256" key="7">
    <source>
        <dbReference type="RuleBase" id="RU362074"/>
    </source>
</evidence>
<evidence type="ECO:0000256" key="8">
    <source>
        <dbReference type="SAM" id="MobiDB-lite"/>
    </source>
</evidence>
<dbReference type="GO" id="GO:0071973">
    <property type="term" value="P:bacterial-type flagellum-dependent cell motility"/>
    <property type="evidence" value="ECO:0007669"/>
    <property type="project" value="UniProtKB-UniRule"/>
</dbReference>
<evidence type="ECO:0000256" key="1">
    <source>
        <dbReference type="ARBA" id="ARBA00009226"/>
    </source>
</evidence>
<keyword evidence="10" id="KW-0282">Flagellum</keyword>
<evidence type="ECO:0000256" key="4">
    <source>
        <dbReference type="ARBA" id="ARBA00022500"/>
    </source>
</evidence>
<keyword evidence="7" id="KW-0975">Bacterial flagellum</keyword>
<evidence type="ECO:0000256" key="6">
    <source>
        <dbReference type="ARBA" id="ARBA00023136"/>
    </source>
</evidence>
<evidence type="ECO:0000256" key="2">
    <source>
        <dbReference type="ARBA" id="ARBA00021897"/>
    </source>
</evidence>
<gene>
    <name evidence="10" type="ORF">EDC64_101457</name>
</gene>
<proteinExistence type="inferred from homology"/>
<dbReference type="PRINTS" id="PR00956">
    <property type="entry name" value="FLGMOTORFLIN"/>
</dbReference>
<keyword evidence="10" id="KW-0969">Cilium</keyword>
<evidence type="ECO:0000313" key="11">
    <source>
        <dbReference type="Proteomes" id="UP000294664"/>
    </source>
</evidence>
<organism evidence="10 11">
    <name type="scientific">Aquabacter spiritensis</name>
    <dbReference type="NCBI Taxonomy" id="933073"/>
    <lineage>
        <taxon>Bacteria</taxon>
        <taxon>Pseudomonadati</taxon>
        <taxon>Pseudomonadota</taxon>
        <taxon>Alphaproteobacteria</taxon>
        <taxon>Hyphomicrobiales</taxon>
        <taxon>Xanthobacteraceae</taxon>
        <taxon>Aquabacter</taxon>
    </lineage>
</organism>
<dbReference type="EMBL" id="SMAI01000001">
    <property type="protein sequence ID" value="TCT07938.1"/>
    <property type="molecule type" value="Genomic_DNA"/>
</dbReference>
<protein>
    <recommendedName>
        <fullName evidence="2 7">Flagellar motor switch protein FliN</fullName>
    </recommendedName>
</protein>
<dbReference type="InterPro" id="IPR012826">
    <property type="entry name" value="FliN"/>
</dbReference>